<accession>A0AC55CRY4</accession>
<gene>
    <name evidence="2" type="primary">LOC101657600</name>
</gene>
<evidence type="ECO:0000313" key="2">
    <source>
        <dbReference type="RefSeq" id="XP_045141793.1"/>
    </source>
</evidence>
<keyword evidence="1" id="KW-1185">Reference proteome</keyword>
<evidence type="ECO:0000313" key="1">
    <source>
        <dbReference type="Proteomes" id="UP000694863"/>
    </source>
</evidence>
<dbReference type="RefSeq" id="XP_045141793.1">
    <property type="nucleotide sequence ID" value="XM_045285858.1"/>
</dbReference>
<dbReference type="Proteomes" id="UP000694863">
    <property type="component" value="Unplaced"/>
</dbReference>
<sequence length="304" mass="34277">MAASGVAQSRKMEKKPDAREEAKLLAGSMAVMSDMRSRKILCDVILVVQEREIAAHHVVLAAASPVFNVMFTTGMLESTSFEVELKDADPNIIEHLVEFAYTARVSVNSNNVQSLLDASNQYQLQPVKHICVDFLKEQVDPSNCLGLSVRAERLDSPELKATADAFIHQHFTDVYKTEEILQLDAQRVMHLLHQEALTVSPEEQVYDAAIRWLRHDARNRQPFMVGVLTQVGFPLISKNFLSTTVLAEPLIQDTPECLKMVTSGMRYHLLSPEYRKELADGTRLRRPQSCRYSNPKLESGAYYT</sequence>
<name>A0AC55CRY4_ECHTE</name>
<protein>
    <submittedName>
        <fullName evidence="2">Kelch-like protein 7</fullName>
    </submittedName>
</protein>
<organism evidence="1 2">
    <name type="scientific">Echinops telfairi</name>
    <name type="common">Lesser hedgehog tenrec</name>
    <dbReference type="NCBI Taxonomy" id="9371"/>
    <lineage>
        <taxon>Eukaryota</taxon>
        <taxon>Metazoa</taxon>
        <taxon>Chordata</taxon>
        <taxon>Craniata</taxon>
        <taxon>Vertebrata</taxon>
        <taxon>Euteleostomi</taxon>
        <taxon>Mammalia</taxon>
        <taxon>Eutheria</taxon>
        <taxon>Afrotheria</taxon>
        <taxon>Tenrecidae</taxon>
        <taxon>Tenrecinae</taxon>
        <taxon>Echinops</taxon>
    </lineage>
</organism>
<proteinExistence type="predicted"/>
<reference evidence="2" key="1">
    <citation type="submission" date="2025-08" db="UniProtKB">
        <authorList>
            <consortium name="RefSeq"/>
        </authorList>
    </citation>
    <scope>IDENTIFICATION</scope>
</reference>